<evidence type="ECO:0000313" key="2">
    <source>
        <dbReference type="Proteomes" id="UP000186905"/>
    </source>
</evidence>
<dbReference type="RefSeq" id="WP_075767893.1">
    <property type="nucleotide sequence ID" value="NZ_MJIL01000098.1"/>
</dbReference>
<proteinExistence type="predicted"/>
<dbReference type="STRING" id="1903952.BIT28_16475"/>
<dbReference type="AlphaFoldDB" id="A0A1Q9G7M8"/>
<dbReference type="Proteomes" id="UP000186905">
    <property type="component" value="Unassembled WGS sequence"/>
</dbReference>
<sequence>MNYATIGEYATEARKLLDSIKGGAIHTMQTEFEALKQQFTDKLDAITPQLNAFVSQQKANVNSIFAEPDKRYQVLHTQPQALVVGGTSDKWYPVAIEMPAGVLTGLSIYRYVHDDEAVYGKFNGSLSLDVIACSSGYGKSIANVIVERYRTAGRQSEAAGAKNPFVGRIESNARSNALVVWLRGATSYHLGCDNGQVAATVYEAGDAAQGIYPSLDVMNISQGAHVSVPAVGYVRG</sequence>
<comment type="caution">
    <text evidence="1">The sequence shown here is derived from an EMBL/GenBank/DDBJ whole genome shotgun (WGS) entry which is preliminary data.</text>
</comment>
<keyword evidence="2" id="KW-1185">Reference proteome</keyword>
<organism evidence="1 2">
    <name type="scientific">Photobacterium proteolyticum</name>
    <dbReference type="NCBI Taxonomy" id="1903952"/>
    <lineage>
        <taxon>Bacteria</taxon>
        <taxon>Pseudomonadati</taxon>
        <taxon>Pseudomonadota</taxon>
        <taxon>Gammaproteobacteria</taxon>
        <taxon>Vibrionales</taxon>
        <taxon>Vibrionaceae</taxon>
        <taxon>Photobacterium</taxon>
    </lineage>
</organism>
<dbReference type="OrthoDB" id="5887134at2"/>
<evidence type="ECO:0000313" key="1">
    <source>
        <dbReference type="EMBL" id="OLQ70320.1"/>
    </source>
</evidence>
<name>A0A1Q9G7M8_9GAMM</name>
<dbReference type="EMBL" id="MJIL01000098">
    <property type="protein sequence ID" value="OLQ70320.1"/>
    <property type="molecule type" value="Genomic_DNA"/>
</dbReference>
<protein>
    <recommendedName>
        <fullName evidence="3">Phage tail protein</fullName>
    </recommendedName>
</protein>
<evidence type="ECO:0008006" key="3">
    <source>
        <dbReference type="Google" id="ProtNLM"/>
    </source>
</evidence>
<reference evidence="1 2" key="1">
    <citation type="submission" date="2016-09" db="EMBL/GenBank/DDBJ databases">
        <title>Photobacterium proteolyticum sp. nov. a protease producing bacterium isolated from ocean sediments of Laizhou Bay.</title>
        <authorList>
            <person name="Li Y."/>
        </authorList>
    </citation>
    <scope>NUCLEOTIDE SEQUENCE [LARGE SCALE GENOMIC DNA]</scope>
    <source>
        <strain evidence="1 2">13-12</strain>
    </source>
</reference>
<gene>
    <name evidence="1" type="ORF">BIT28_16475</name>
</gene>
<accession>A0A1Q9G7M8</accession>